<dbReference type="AlphaFoldDB" id="A0A6J4JUZ7"/>
<dbReference type="EMBL" id="CADCTR010001254">
    <property type="protein sequence ID" value="CAA9288030.1"/>
    <property type="molecule type" value="Genomic_DNA"/>
</dbReference>
<name>A0A6J4JUZ7_9CHLR</name>
<accession>A0A6J4JUZ7</accession>
<evidence type="ECO:0000313" key="1">
    <source>
        <dbReference type="EMBL" id="CAA9288030.1"/>
    </source>
</evidence>
<proteinExistence type="predicted"/>
<protein>
    <submittedName>
        <fullName evidence="1">Uncharacterized protein</fullName>
    </submittedName>
</protein>
<organism evidence="1">
    <name type="scientific">uncultured Chloroflexia bacterium</name>
    <dbReference type="NCBI Taxonomy" id="1672391"/>
    <lineage>
        <taxon>Bacteria</taxon>
        <taxon>Bacillati</taxon>
        <taxon>Chloroflexota</taxon>
        <taxon>Chloroflexia</taxon>
        <taxon>environmental samples</taxon>
    </lineage>
</organism>
<sequence length="65" mass="6977">MSTGKFSKQRQETLDPAVDGAAVDHATTFCKPLDDVGVAQAVANVPANCQSDDIIRETIMRKRTG</sequence>
<reference evidence="1" key="1">
    <citation type="submission" date="2020-02" db="EMBL/GenBank/DDBJ databases">
        <authorList>
            <person name="Meier V. D."/>
        </authorList>
    </citation>
    <scope>NUCLEOTIDE SEQUENCE</scope>
    <source>
        <strain evidence="1">AVDCRST_MAG93</strain>
    </source>
</reference>
<gene>
    <name evidence="1" type="ORF">AVDCRST_MAG93-3688</name>
</gene>